<dbReference type="GeneID" id="61133428"/>
<dbReference type="HOGENOM" id="CLU_2494776_0_0_11"/>
<dbReference type="Proteomes" id="UP000006820">
    <property type="component" value="Chromosome"/>
</dbReference>
<dbReference type="KEGG" id="nfa:NFA_26870"/>
<dbReference type="AlphaFoldDB" id="Q5YWA7"/>
<dbReference type="RefSeq" id="WP_011209219.1">
    <property type="nucleotide sequence ID" value="NC_006361.1"/>
</dbReference>
<dbReference type="STRING" id="247156.NFA_26870"/>
<evidence type="ECO:0000313" key="2">
    <source>
        <dbReference type="Proteomes" id="UP000006820"/>
    </source>
</evidence>
<organism evidence="1 2">
    <name type="scientific">Nocardia farcinica (strain IFM 10152)</name>
    <dbReference type="NCBI Taxonomy" id="247156"/>
    <lineage>
        <taxon>Bacteria</taxon>
        <taxon>Bacillati</taxon>
        <taxon>Actinomycetota</taxon>
        <taxon>Actinomycetes</taxon>
        <taxon>Mycobacteriales</taxon>
        <taxon>Nocardiaceae</taxon>
        <taxon>Nocardia</taxon>
    </lineage>
</organism>
<reference evidence="1 2" key="1">
    <citation type="journal article" date="2004" name="Proc. Natl. Acad. Sci. U.S.A.">
        <title>The complete genomic sequence of Nocardia farcinica IFM 10152.</title>
        <authorList>
            <person name="Ishikawa J."/>
            <person name="Yamashita A."/>
            <person name="Mikami Y."/>
            <person name="Hoshino Y."/>
            <person name="Kurita H."/>
            <person name="Hotta K."/>
            <person name="Shiba T."/>
            <person name="Hattori M."/>
        </authorList>
    </citation>
    <scope>NUCLEOTIDE SEQUENCE [LARGE SCALE GENOMIC DNA]</scope>
    <source>
        <strain evidence="1 2">IFM 10152</strain>
    </source>
</reference>
<dbReference type="EMBL" id="AP006618">
    <property type="protein sequence ID" value="BAD57534.1"/>
    <property type="molecule type" value="Genomic_DNA"/>
</dbReference>
<gene>
    <name evidence="1" type="ordered locus">NFA_26870</name>
</gene>
<proteinExistence type="predicted"/>
<protein>
    <submittedName>
        <fullName evidence="1">Uncharacterized protein</fullName>
    </submittedName>
</protein>
<keyword evidence="2" id="KW-1185">Reference proteome</keyword>
<evidence type="ECO:0000313" key="1">
    <source>
        <dbReference type="EMBL" id="BAD57534.1"/>
    </source>
</evidence>
<name>Q5YWA7_NOCFA</name>
<accession>Q5YWA7</accession>
<sequence>MLVTTLVVATIGLIRKLRNRSATDRPDRPARAATGWRSVRQVARRPVPAVSAAVALAGGSVAVGHPGLVLSRSRSAIPVARRGPSR</sequence>